<dbReference type="Proteomes" id="UP000218113">
    <property type="component" value="Unassembled WGS sequence"/>
</dbReference>
<evidence type="ECO:0008006" key="3">
    <source>
        <dbReference type="Google" id="ProtNLM"/>
    </source>
</evidence>
<comment type="caution">
    <text evidence="1">The sequence shown here is derived from an EMBL/GenBank/DDBJ whole genome shotgun (WGS) entry which is preliminary data.</text>
</comment>
<dbReference type="SUPFAM" id="SSF53756">
    <property type="entry name" value="UDP-Glycosyltransferase/glycogen phosphorylase"/>
    <property type="match status" value="1"/>
</dbReference>
<sequence>MKKYLISGIGPGEAGAARLVSHLKGLAEENGWNVIYPYKHVSLNRLYKQKSYLQLCIEIIKRFFMRLVFIIRILLIRNSKILLLHPQTLGYKYFIRLILKNTHIYQYVLDNSFFCIKSYNYKDKHECLQCVNDLDACDKSCQAFPVKYRKKNNLDLLKKYKELSTKITFLAQSVSQEKLLRLHFGMKSNIKIVGMYTGEIIDCKYIDNSSDYIVYHGSEHESKGIMYFLELAEKLPEFKFIIPHEKNRVYPNLDNVKYQPCSWETGLKYLVENARMVINPSLWSAPIEGALLKSMALNKHVVAVKTKYGFVNEIPDEVLFKVSEEQLEDDIIKIRNFLSQKLNDTSKVENWLKEYLNSSNRSLIDFFSSIS</sequence>
<reference evidence="2" key="1">
    <citation type="submission" date="2017-08" db="EMBL/GenBank/DDBJ databases">
        <title>A dynamic microbial community with high functional redundancy inhabits the cold, oxic subseafloor aquifer.</title>
        <authorList>
            <person name="Tully B.J."/>
            <person name="Wheat C.G."/>
            <person name="Glazer B.T."/>
            <person name="Huber J.A."/>
        </authorList>
    </citation>
    <scope>NUCLEOTIDE SEQUENCE [LARGE SCALE GENOMIC DNA]</scope>
</reference>
<dbReference type="EMBL" id="NVSR01000044">
    <property type="protein sequence ID" value="PCI27959.1"/>
    <property type="molecule type" value="Genomic_DNA"/>
</dbReference>
<gene>
    <name evidence="1" type="ORF">COB67_07440</name>
</gene>
<evidence type="ECO:0000313" key="2">
    <source>
        <dbReference type="Proteomes" id="UP000218113"/>
    </source>
</evidence>
<accession>A0A2A4T3W3</accession>
<proteinExistence type="predicted"/>
<protein>
    <recommendedName>
        <fullName evidence="3">Glycosyl transferase family 1 domain-containing protein</fullName>
    </recommendedName>
</protein>
<organism evidence="1 2">
    <name type="scientific">SAR324 cluster bacterium</name>
    <dbReference type="NCBI Taxonomy" id="2024889"/>
    <lineage>
        <taxon>Bacteria</taxon>
        <taxon>Deltaproteobacteria</taxon>
        <taxon>SAR324 cluster</taxon>
    </lineage>
</organism>
<evidence type="ECO:0000313" key="1">
    <source>
        <dbReference type="EMBL" id="PCI27959.1"/>
    </source>
</evidence>
<dbReference type="AlphaFoldDB" id="A0A2A4T3W3"/>
<dbReference type="Gene3D" id="3.40.50.2000">
    <property type="entry name" value="Glycogen Phosphorylase B"/>
    <property type="match status" value="1"/>
</dbReference>
<name>A0A2A4T3W3_9DELT</name>